<organism evidence="2 3">
    <name type="scientific">Adiantum capillus-veneris</name>
    <name type="common">Maidenhair fern</name>
    <dbReference type="NCBI Taxonomy" id="13818"/>
    <lineage>
        <taxon>Eukaryota</taxon>
        <taxon>Viridiplantae</taxon>
        <taxon>Streptophyta</taxon>
        <taxon>Embryophyta</taxon>
        <taxon>Tracheophyta</taxon>
        <taxon>Polypodiopsida</taxon>
        <taxon>Polypodiidae</taxon>
        <taxon>Polypodiales</taxon>
        <taxon>Pteridineae</taxon>
        <taxon>Pteridaceae</taxon>
        <taxon>Vittarioideae</taxon>
        <taxon>Adiantum</taxon>
    </lineage>
</organism>
<dbReference type="PANTHER" id="PTHR34371">
    <property type="entry name" value="OS01G0551000 PROTEIN"/>
    <property type="match status" value="1"/>
</dbReference>
<feature type="region of interest" description="Disordered" evidence="1">
    <location>
        <begin position="268"/>
        <end position="298"/>
    </location>
</feature>
<reference evidence="2" key="1">
    <citation type="submission" date="2021-01" db="EMBL/GenBank/DDBJ databases">
        <title>Adiantum capillus-veneris genome.</title>
        <authorList>
            <person name="Fang Y."/>
            <person name="Liao Q."/>
        </authorList>
    </citation>
    <scope>NUCLEOTIDE SEQUENCE</scope>
    <source>
        <strain evidence="2">H3</strain>
        <tissue evidence="2">Leaf</tissue>
    </source>
</reference>
<feature type="compositionally biased region" description="Low complexity" evidence="1">
    <location>
        <begin position="363"/>
        <end position="382"/>
    </location>
</feature>
<dbReference type="EMBL" id="JABFUD020000013">
    <property type="protein sequence ID" value="KAI5071963.1"/>
    <property type="molecule type" value="Genomic_DNA"/>
</dbReference>
<protein>
    <submittedName>
        <fullName evidence="2">Uncharacterized protein</fullName>
    </submittedName>
</protein>
<evidence type="ECO:0000256" key="1">
    <source>
        <dbReference type="SAM" id="MobiDB-lite"/>
    </source>
</evidence>
<keyword evidence="3" id="KW-1185">Reference proteome</keyword>
<name>A0A9D4ZDZ0_ADICA</name>
<proteinExistence type="predicted"/>
<comment type="caution">
    <text evidence="2">The sequence shown here is derived from an EMBL/GenBank/DDBJ whole genome shotgun (WGS) entry which is preliminary data.</text>
</comment>
<feature type="region of interest" description="Disordered" evidence="1">
    <location>
        <begin position="352"/>
        <end position="403"/>
    </location>
</feature>
<evidence type="ECO:0000313" key="3">
    <source>
        <dbReference type="Proteomes" id="UP000886520"/>
    </source>
</evidence>
<dbReference type="Pfam" id="PF05097">
    <property type="entry name" value="DUF688"/>
    <property type="match status" value="1"/>
</dbReference>
<feature type="compositionally biased region" description="Basic and acidic residues" evidence="1">
    <location>
        <begin position="269"/>
        <end position="285"/>
    </location>
</feature>
<dbReference type="OrthoDB" id="1934555at2759"/>
<dbReference type="Proteomes" id="UP000886520">
    <property type="component" value="Chromosome 13"/>
</dbReference>
<sequence length="657" mass="70642">MHTHIVTTLLTLTVPPTSTPPTQLRVHPAIMSAAAEEPTAAGPSPASISCSPKTSSSFCSFDVRIWEELHLQSLLSSSINDAHADTSGAGQLWKAEKVKEPKCQSHSQGFSFFSSSSARGASFSGFSSPHRLSNASSQSGLPLLPSSSRRDSTLLVNSPLHYKVEEPPVVQVIQTGSMSFTSDELVIRQTPMCSGDAGLPVENHMLAECKANIPSPELEEFSSNCHANRSENSILLGTLSNAKFLQISAPDVYSAPISPLKSAGSIPFKWEEMPGKPKSNTDHRQLSKPSTPSLQLPPKLLYSSLPSSNCSSPYSRSRSKHIIGSSSPSSGDGIISKSGSVKSLWQSFMQSGRRSYREGGGRSLSKGLLSSDDDPSSPTSTLIGPDAGLSSSSSTSSTLDAMCASPGRIPEVQSTVGRVWASSLDDVASSSQMTALMPTLSSSSLCEASAYIGNGLPNLAPSMERKIEKTVRCKATDKLKGLLKSYQRWKGLGAHRKRNHEEAEMWEPTLATYFHSMELERTSGMSGQPFLHEKRASSENCRDEGYLAPAAIVASCSSVETESYNACMKGSAHHDVLKEDVMIFFGKPTCIEKSSMGMKGKNAKVRRKGGGWVLRKLKKSSKVLDALLRAISRSTTRGGESNKKCKRRRLPYQPIAC</sequence>
<accession>A0A9D4ZDZ0</accession>
<dbReference type="InterPro" id="IPR007789">
    <property type="entry name" value="DUF688"/>
</dbReference>
<gene>
    <name evidence="2" type="ORF">GOP47_0014214</name>
</gene>
<feature type="region of interest" description="Disordered" evidence="1">
    <location>
        <begin position="311"/>
        <end position="334"/>
    </location>
</feature>
<evidence type="ECO:0000313" key="2">
    <source>
        <dbReference type="EMBL" id="KAI5071963.1"/>
    </source>
</evidence>
<dbReference type="AlphaFoldDB" id="A0A9D4ZDZ0"/>